<dbReference type="Pfam" id="PF07715">
    <property type="entry name" value="Plug"/>
    <property type="match status" value="1"/>
</dbReference>
<dbReference type="InterPro" id="IPR023997">
    <property type="entry name" value="TonB-dep_OMP_SusC/RagA_CS"/>
</dbReference>
<dbReference type="InterPro" id="IPR012910">
    <property type="entry name" value="Plug_dom"/>
</dbReference>
<comment type="similarity">
    <text evidence="1">Belongs to the TonB-dependent receptor family.</text>
</comment>
<dbReference type="Gene3D" id="2.170.130.10">
    <property type="entry name" value="TonB-dependent receptor, plug domain"/>
    <property type="match status" value="1"/>
</dbReference>
<feature type="domain" description="TonB-dependent receptor plug" evidence="2">
    <location>
        <begin position="150"/>
        <end position="258"/>
    </location>
</feature>
<dbReference type="InterPro" id="IPR037066">
    <property type="entry name" value="Plug_dom_sf"/>
</dbReference>
<dbReference type="NCBIfam" id="TIGR04056">
    <property type="entry name" value="OMP_RagA_SusC"/>
    <property type="match status" value="1"/>
</dbReference>
<protein>
    <submittedName>
        <fullName evidence="3">SusC/RagA family TonB-linked outer membrane protein</fullName>
    </submittedName>
</protein>
<gene>
    <name evidence="3" type="ORF">ACFS1K_18820</name>
</gene>
<keyword evidence="1" id="KW-0813">Transport</keyword>
<dbReference type="SUPFAM" id="SSF56935">
    <property type="entry name" value="Porins"/>
    <property type="match status" value="1"/>
</dbReference>
<proteinExistence type="inferred from homology"/>
<evidence type="ECO:0000259" key="2">
    <source>
        <dbReference type="Pfam" id="PF07715"/>
    </source>
</evidence>
<evidence type="ECO:0000313" key="4">
    <source>
        <dbReference type="Proteomes" id="UP001597532"/>
    </source>
</evidence>
<sequence length="1070" mass="119560">MKQRTIFYKKSPHLVSIKKRGRYDLVLASLITALLLLPINNAYSSVAEAKDDFDLTQQLRTIKGTITDENGSILFGVNVVVLGSTRGVQSNFDGEYEIKANEGDILEFSYIGMQSKRITIADQEVIDIVMAEDAEALDEVVLVSFGKQKKASVISSISTVKPADLKIPSSNLTTALAGNVAGVIAYQRSGEPGADNAQFFIRGVTSFGYGNSPLILIDGVELTTQDLARLQPDDIASFSIMKDATATSLYGARGANGVIYVTTKEGVEGPARISARYETTMSQATQNIDFADPITYMRMHNEAIKTRDPLGISKYSLEKIDKTIAGVDPILYPSTDWQKELFKDYTINKRFNFSINGGGKVAKYYVSLAASQDNGVLDVPKVSNFNSNIDYKQFQLRSNTNIGLTETTKLKLSFIGNYDDYSGPLDSGQDIYGKVMRSNPVLFRPFYEKDETNSYINHILFGNYDNGNYLNPYADMVKGYKESGSSKIISQIELEQDLSAVVDGLMGKVVVNANRESGNGVNRSYRPYFYEPRINPVTDKMILTPLNEEFGTEYLDYVETGKFVHSSSYLESSLTYNKNINDLYDVSGMLVYTMNNRRISGAGNLQESLPYRNMGLAGRFTLSSRDKYFGEFTFGYNGSERFHKKERWGYFPSLAAGWIVSNEDFFEEYKDKVNLLKFKVTYGLVGNDQIGSAADRFFYLSQVNLNDSRYGFVSGTDFDNYSTGVSIQRYPNENITWETAEKFNLGIEVGLFNKFTLEADYFTEHRSNILANRIITASMGLESSVKANIGEAKSSGIDGSLVYNNSFSSGFWLQARANFTYSTNEITKMEEPDYTDTPWLSRVGQPINQQWGYVAERLFVDQDEVNNSPVQSFGEYAGGDIKYKDINGDGRISGLDRVPIGNPTSPEIVYGFGASAGYKGFDLSVFFQGIGNESFWINPYNTAPFVDIFPGGNANNQLLQVWADSYWSEDNRDIYAKWPRLSTSNIGNNTQTSTWFMQDGTFLRLKSLEIGYTLPDKLLNKMKMSQVRIYMTGNNLLSFSQFKLWDPEMGGNGLGYPIQRVINAGIQISL</sequence>
<dbReference type="SUPFAM" id="SSF49464">
    <property type="entry name" value="Carboxypeptidase regulatory domain-like"/>
    <property type="match status" value="1"/>
</dbReference>
<dbReference type="InterPro" id="IPR008969">
    <property type="entry name" value="CarboxyPept-like_regulatory"/>
</dbReference>
<name>A0ABW5VNK3_9FLAO</name>
<dbReference type="PROSITE" id="PS52016">
    <property type="entry name" value="TONB_DEPENDENT_REC_3"/>
    <property type="match status" value="1"/>
</dbReference>
<comment type="caution">
    <text evidence="3">The sequence shown here is derived from an EMBL/GenBank/DDBJ whole genome shotgun (WGS) entry which is preliminary data.</text>
</comment>
<dbReference type="InterPro" id="IPR023996">
    <property type="entry name" value="TonB-dep_OMP_SusC/RagA"/>
</dbReference>
<dbReference type="NCBIfam" id="TIGR04057">
    <property type="entry name" value="SusC_RagA_signa"/>
    <property type="match status" value="1"/>
</dbReference>
<keyword evidence="1" id="KW-0812">Transmembrane</keyword>
<dbReference type="EMBL" id="JBHUOK010000034">
    <property type="protein sequence ID" value="MFD2791828.1"/>
    <property type="molecule type" value="Genomic_DNA"/>
</dbReference>
<keyword evidence="1" id="KW-0998">Cell outer membrane</keyword>
<keyword evidence="1" id="KW-0472">Membrane</keyword>
<dbReference type="RefSeq" id="WP_251808695.1">
    <property type="nucleotide sequence ID" value="NZ_CP166679.1"/>
</dbReference>
<dbReference type="InterPro" id="IPR039426">
    <property type="entry name" value="TonB-dep_rcpt-like"/>
</dbReference>
<keyword evidence="4" id="KW-1185">Reference proteome</keyword>
<evidence type="ECO:0000313" key="3">
    <source>
        <dbReference type="EMBL" id="MFD2791828.1"/>
    </source>
</evidence>
<comment type="subcellular location">
    <subcellularLocation>
        <location evidence="1">Cell outer membrane</location>
        <topology evidence="1">Multi-pass membrane protein</topology>
    </subcellularLocation>
</comment>
<evidence type="ECO:0000256" key="1">
    <source>
        <dbReference type="PROSITE-ProRule" id="PRU01360"/>
    </source>
</evidence>
<reference evidence="4" key="1">
    <citation type="journal article" date="2019" name="Int. J. Syst. Evol. Microbiol.">
        <title>The Global Catalogue of Microorganisms (GCM) 10K type strain sequencing project: providing services to taxonomists for standard genome sequencing and annotation.</title>
        <authorList>
            <consortium name="The Broad Institute Genomics Platform"/>
            <consortium name="The Broad Institute Genome Sequencing Center for Infectious Disease"/>
            <person name="Wu L."/>
            <person name="Ma J."/>
        </authorList>
    </citation>
    <scope>NUCLEOTIDE SEQUENCE [LARGE SCALE GENOMIC DNA]</scope>
    <source>
        <strain evidence="4">KCTC 52924</strain>
    </source>
</reference>
<keyword evidence="1" id="KW-1134">Transmembrane beta strand</keyword>
<dbReference type="Proteomes" id="UP001597532">
    <property type="component" value="Unassembled WGS sequence"/>
</dbReference>
<organism evidence="3 4">
    <name type="scientific">Arenibacter antarcticus</name>
    <dbReference type="NCBI Taxonomy" id="2040469"/>
    <lineage>
        <taxon>Bacteria</taxon>
        <taxon>Pseudomonadati</taxon>
        <taxon>Bacteroidota</taxon>
        <taxon>Flavobacteriia</taxon>
        <taxon>Flavobacteriales</taxon>
        <taxon>Flavobacteriaceae</taxon>
        <taxon>Arenibacter</taxon>
    </lineage>
</organism>
<dbReference type="Pfam" id="PF13715">
    <property type="entry name" value="CarbopepD_reg_2"/>
    <property type="match status" value="1"/>
</dbReference>
<accession>A0ABW5VNK3</accession>